<feature type="region of interest" description="Disordered" evidence="1">
    <location>
        <begin position="348"/>
        <end position="367"/>
    </location>
</feature>
<keyword evidence="2" id="KW-0812">Transmembrane</keyword>
<name>A0A1A9AHF3_PLAOA</name>
<dbReference type="AlphaFoldDB" id="A0A1A9AHF3"/>
<feature type="compositionally biased region" description="Polar residues" evidence="1">
    <location>
        <begin position="305"/>
        <end position="317"/>
    </location>
</feature>
<proteinExistence type="predicted"/>
<feature type="region of interest" description="Disordered" evidence="1">
    <location>
        <begin position="200"/>
        <end position="325"/>
    </location>
</feature>
<keyword evidence="2" id="KW-1133">Transmembrane helix</keyword>
<evidence type="ECO:0000313" key="4">
    <source>
        <dbReference type="EMBL" id="SBT56010.1"/>
    </source>
</evidence>
<feature type="compositionally biased region" description="Low complexity" evidence="1">
    <location>
        <begin position="453"/>
        <end position="480"/>
    </location>
</feature>
<feature type="region of interest" description="Disordered" evidence="1">
    <location>
        <begin position="423"/>
        <end position="532"/>
    </location>
</feature>
<evidence type="ECO:0000259" key="3">
    <source>
        <dbReference type="Pfam" id="PF12879"/>
    </source>
</evidence>
<feature type="region of interest" description="Disordered" evidence="1">
    <location>
        <begin position="540"/>
        <end position="559"/>
    </location>
</feature>
<keyword evidence="2" id="KW-0472">Membrane</keyword>
<dbReference type="InterPro" id="IPR024288">
    <property type="entry name" value="SICA_C"/>
</dbReference>
<feature type="transmembrane region" description="Helical" evidence="2">
    <location>
        <begin position="672"/>
        <end position="695"/>
    </location>
</feature>
<protein>
    <submittedName>
        <fullName evidence="4">STP1 protein</fullName>
    </submittedName>
</protein>
<accession>A0A1A9AHF3</accession>
<feature type="domain" description="Schizont-infected cell agglutination C-terminal" evidence="3">
    <location>
        <begin position="761"/>
        <end position="814"/>
    </location>
</feature>
<feature type="compositionally biased region" description="Basic and acidic residues" evidence="1">
    <location>
        <begin position="229"/>
        <end position="242"/>
    </location>
</feature>
<sequence length="1031" mass="117494">MAGDSGYATNLRVIPIDFFVDMIKDAIKTLIHTYGHKDCGLRHKELCEEIRKIIFKNKKILFHHMDPPSKDEWNTNWDKQRNGIFNKLFREEGFINMCYPFKNIAHQDLYQLLSRHVKFCIEKELKRSAVVAKPEFSECIKYNSWIDKQRTSFTLEYLKYVSKYYLPTVKKYFTTREHPTGYNPLDTYLNYKLNCTEYKSPPTSRPKIPVARAPSNSIHSPTSPTVRQKSQEKTHSSVRDGDSTSIKTKPKENIPPNYKPHIPNSQTSSPSKIQTGDTSTFQDTPVKTEDVGSPENKNGEKKESISIQGQYPTNSPPRAQAEASPLPPNVTIPTTATQNVPAATATTSLFSTPTTGKNTTSSQTAVTSPSLTITSDSYLNSGLPLPSNPHLPAADTKVQVRAPQSIIASGILVNTLPNQSLPPTAPADLSLSPPQDPVPTAPPVVNSAKEPGTSASSSANTVTTITTSSAAVTSQTMSTTKAPISYTEQAPSESSSQEDPHTPALSGPKTRSHSTEPQPALTQTPTSLSRNDTRGISVSIQPVTIDNNQQASLSSESSPITKDLIKHQGVQSANSITSHSEYTSNGSVVLEGVKLQKNVDQADQKYKTPVQIGTRNDNDQLIHRVNVDQGKISRVKPGKDLNNDPVTPIEKNDNPSIIPEGIPPLMHIIPTLLVILATVTLLFQLYKYTPFGFLLGRRRKRKKKDLKRIFETPQKPTYESPNIAAHELEDPNLVGKVVGNDAYTKLLKINRYKQEIQKRKKKNKKTLIEVHMEVFDEYKSDEWELHKGDFLEICLRGFINEENETYQKFPYTKLTINNIKNEKTIEDIQKQEILWNNWIENHRNILEQWKKEEWFHILKNKWRNEEQKYKEKNDKIQENTLNEQETHSIVSQKEIWKQWISKQATLIKMFNQEDWFKELVDEQNKEKNNYHINEYNNISVTNKTELKNEKMNHEQCKSKNIIQKLMVQIHMMVLEECIKDEIIRNKELRIDNFIEDIHNQNNYDQKRNVPQCDTDNFNVLKYDEIHTSRNK</sequence>
<feature type="compositionally biased region" description="Polar residues" evidence="1">
    <location>
        <begin position="515"/>
        <end position="532"/>
    </location>
</feature>
<dbReference type="Pfam" id="PF12879">
    <property type="entry name" value="SICA_C"/>
    <property type="match status" value="1"/>
</dbReference>
<feature type="compositionally biased region" description="Polar residues" evidence="1">
    <location>
        <begin position="486"/>
        <end position="497"/>
    </location>
</feature>
<organism evidence="4 5">
    <name type="scientific">Plasmodium ovale wallikeri</name>
    <dbReference type="NCBI Taxonomy" id="864142"/>
    <lineage>
        <taxon>Eukaryota</taxon>
        <taxon>Sar</taxon>
        <taxon>Alveolata</taxon>
        <taxon>Apicomplexa</taxon>
        <taxon>Aconoidasida</taxon>
        <taxon>Haemosporida</taxon>
        <taxon>Plasmodiidae</taxon>
        <taxon>Plasmodium</taxon>
        <taxon>Plasmodium (Plasmodium)</taxon>
    </lineage>
</organism>
<evidence type="ECO:0000256" key="2">
    <source>
        <dbReference type="SAM" id="Phobius"/>
    </source>
</evidence>
<evidence type="ECO:0000256" key="1">
    <source>
        <dbReference type="SAM" id="MobiDB-lite"/>
    </source>
</evidence>
<dbReference type="Proteomes" id="UP000078555">
    <property type="component" value="Unassembled WGS sequence"/>
</dbReference>
<gene>
    <name evidence="4" type="ORF">POVWA1_073830</name>
</gene>
<feature type="compositionally biased region" description="Polar residues" evidence="1">
    <location>
        <begin position="214"/>
        <end position="228"/>
    </location>
</feature>
<reference evidence="5" key="1">
    <citation type="submission" date="2016-05" db="EMBL/GenBank/DDBJ databases">
        <authorList>
            <person name="Naeem Raeece"/>
        </authorList>
    </citation>
    <scope>NUCLEOTIDE SEQUENCE [LARGE SCALE GENOMIC DNA]</scope>
</reference>
<dbReference type="EMBL" id="FLRD01000962">
    <property type="protein sequence ID" value="SBT56010.1"/>
    <property type="molecule type" value="Genomic_DNA"/>
</dbReference>
<feature type="compositionally biased region" description="Polar residues" evidence="1">
    <location>
        <begin position="356"/>
        <end position="367"/>
    </location>
</feature>
<feature type="compositionally biased region" description="Polar residues" evidence="1">
    <location>
        <begin position="263"/>
        <end position="285"/>
    </location>
</feature>
<evidence type="ECO:0000313" key="5">
    <source>
        <dbReference type="Proteomes" id="UP000078555"/>
    </source>
</evidence>
<keyword evidence="5" id="KW-1185">Reference proteome</keyword>